<dbReference type="CDD" id="cd11364">
    <property type="entry name" value="RNase_PH_PNPase_2"/>
    <property type="match status" value="1"/>
</dbReference>
<dbReference type="FunFam" id="3.30.230.70:FF:000002">
    <property type="entry name" value="Polyribonucleotide nucleotidyltransferase"/>
    <property type="match status" value="1"/>
</dbReference>
<comment type="cofactor">
    <cofactor evidence="8">
        <name>Mg(2+)</name>
        <dbReference type="ChEBI" id="CHEBI:18420"/>
    </cofactor>
</comment>
<dbReference type="EC" id="2.7.7.8" evidence="8"/>
<dbReference type="SMART" id="SM00316">
    <property type="entry name" value="S1"/>
    <property type="match status" value="1"/>
</dbReference>
<evidence type="ECO:0000256" key="4">
    <source>
        <dbReference type="ARBA" id="ARBA00022695"/>
    </source>
</evidence>
<dbReference type="CDD" id="cd02393">
    <property type="entry name" value="KH-I_PNPase"/>
    <property type="match status" value="1"/>
</dbReference>
<dbReference type="InterPro" id="IPR015847">
    <property type="entry name" value="ExoRNase_PH_dom2"/>
</dbReference>
<dbReference type="Pfam" id="PF01138">
    <property type="entry name" value="RNase_PH"/>
    <property type="match status" value="2"/>
</dbReference>
<dbReference type="GO" id="GO:0006402">
    <property type="term" value="P:mRNA catabolic process"/>
    <property type="evidence" value="ECO:0007669"/>
    <property type="project" value="UniProtKB-UniRule"/>
</dbReference>
<dbReference type="InterPro" id="IPR036456">
    <property type="entry name" value="PNPase_PH_RNA-bd_sf"/>
</dbReference>
<evidence type="ECO:0000256" key="3">
    <source>
        <dbReference type="ARBA" id="ARBA00022679"/>
    </source>
</evidence>
<comment type="function">
    <text evidence="8">Involved in mRNA degradation. Catalyzes the phosphorolysis of single-stranded polyribonucleotides processively in the 3'- to 5'-direction.</text>
</comment>
<dbReference type="InterPro" id="IPR027408">
    <property type="entry name" value="PNPase/RNase_PH_dom_sf"/>
</dbReference>
<dbReference type="SMART" id="SM00322">
    <property type="entry name" value="KH"/>
    <property type="match status" value="1"/>
</dbReference>
<feature type="binding site" evidence="8">
    <location>
        <position position="525"/>
    </location>
    <ligand>
        <name>Mg(2+)</name>
        <dbReference type="ChEBI" id="CHEBI:18420"/>
    </ligand>
</feature>
<keyword evidence="2 8" id="KW-0963">Cytoplasm</keyword>
<dbReference type="Proteomes" id="UP001241092">
    <property type="component" value="Chromosome"/>
</dbReference>
<keyword evidence="4 8" id="KW-0548">Nucleotidyltransferase</keyword>
<reference evidence="11" key="1">
    <citation type="submission" date="2023-03" db="EMBL/GenBank/DDBJ databases">
        <title>Draft genome sequence of a Mycolicibacterium mageritense strain H4_3_1 isolated from a hybrid biological-inorganic system reactor.</title>
        <authorList>
            <person name="Feng X."/>
            <person name="Kazama D."/>
            <person name="Sato K."/>
            <person name="Kobayashi H."/>
        </authorList>
    </citation>
    <scope>NUCLEOTIDE SEQUENCE</scope>
    <source>
        <strain evidence="11">H4_3_1</strain>
    </source>
</reference>
<dbReference type="SUPFAM" id="SSF55666">
    <property type="entry name" value="Ribonuclease PH domain 2-like"/>
    <property type="match status" value="2"/>
</dbReference>
<dbReference type="PIRSF" id="PIRSF005499">
    <property type="entry name" value="PNPase"/>
    <property type="match status" value="1"/>
</dbReference>
<accession>A0AAI8XQR6</accession>
<dbReference type="Gene3D" id="2.40.50.140">
    <property type="entry name" value="Nucleic acid-binding proteins"/>
    <property type="match status" value="1"/>
</dbReference>
<dbReference type="CDD" id="cd04472">
    <property type="entry name" value="S1_PNPase"/>
    <property type="match status" value="1"/>
</dbReference>
<keyword evidence="6 8" id="KW-0460">Magnesium</keyword>
<dbReference type="InterPro" id="IPR012340">
    <property type="entry name" value="NA-bd_OB-fold"/>
</dbReference>
<dbReference type="HAMAP" id="MF_01595">
    <property type="entry name" value="PNPase"/>
    <property type="match status" value="1"/>
</dbReference>
<evidence type="ECO:0000256" key="6">
    <source>
        <dbReference type="ARBA" id="ARBA00022842"/>
    </source>
</evidence>
<dbReference type="SUPFAM" id="SSF50249">
    <property type="entry name" value="Nucleic acid-binding proteins"/>
    <property type="match status" value="1"/>
</dbReference>
<comment type="catalytic activity">
    <reaction evidence="8">
        <text>RNA(n+1) + phosphate = RNA(n) + a ribonucleoside 5'-diphosphate</text>
        <dbReference type="Rhea" id="RHEA:22096"/>
        <dbReference type="Rhea" id="RHEA-COMP:14527"/>
        <dbReference type="Rhea" id="RHEA-COMP:17342"/>
        <dbReference type="ChEBI" id="CHEBI:43474"/>
        <dbReference type="ChEBI" id="CHEBI:57930"/>
        <dbReference type="ChEBI" id="CHEBI:140395"/>
        <dbReference type="EC" id="2.7.7.8"/>
    </reaction>
</comment>
<dbReference type="InterPro" id="IPR001247">
    <property type="entry name" value="ExoRNase_PH_dom1"/>
</dbReference>
<dbReference type="Pfam" id="PF03725">
    <property type="entry name" value="RNase_PH_C"/>
    <property type="match status" value="1"/>
</dbReference>
<dbReference type="Pfam" id="PF03726">
    <property type="entry name" value="PNPase"/>
    <property type="match status" value="1"/>
</dbReference>
<evidence type="ECO:0000256" key="5">
    <source>
        <dbReference type="ARBA" id="ARBA00022723"/>
    </source>
</evidence>
<dbReference type="GO" id="GO:0004654">
    <property type="term" value="F:polyribonucleotide nucleotidyltransferase activity"/>
    <property type="evidence" value="ECO:0007669"/>
    <property type="project" value="UniProtKB-UniRule"/>
</dbReference>
<dbReference type="Gene3D" id="3.30.230.70">
    <property type="entry name" value="GHMP Kinase, N-terminal domain"/>
    <property type="match status" value="2"/>
</dbReference>
<keyword evidence="7 8" id="KW-0694">RNA-binding</keyword>
<feature type="region of interest" description="Disordered" evidence="9">
    <location>
        <begin position="731"/>
        <end position="753"/>
    </location>
</feature>
<evidence type="ECO:0000256" key="8">
    <source>
        <dbReference type="HAMAP-Rule" id="MF_01595"/>
    </source>
</evidence>
<dbReference type="InterPro" id="IPR020568">
    <property type="entry name" value="Ribosomal_Su5_D2-typ_SF"/>
</dbReference>
<evidence type="ECO:0000313" key="11">
    <source>
        <dbReference type="EMBL" id="BDY31183.1"/>
    </source>
</evidence>
<dbReference type="InterPro" id="IPR004087">
    <property type="entry name" value="KH_dom"/>
</dbReference>
<dbReference type="InterPro" id="IPR036345">
    <property type="entry name" value="ExoRNase_PH_dom2_sf"/>
</dbReference>
<keyword evidence="5 8" id="KW-0479">Metal-binding</keyword>
<dbReference type="GO" id="GO:0000287">
    <property type="term" value="F:magnesium ion binding"/>
    <property type="evidence" value="ECO:0007669"/>
    <property type="project" value="UniProtKB-UniRule"/>
</dbReference>
<dbReference type="InterPro" id="IPR036612">
    <property type="entry name" value="KH_dom_type_1_sf"/>
</dbReference>
<dbReference type="FunFam" id="2.40.50.140:FF:000069">
    <property type="entry name" value="Polyribonucleotide nucleotidyltransferase"/>
    <property type="match status" value="1"/>
</dbReference>
<dbReference type="GO" id="GO:0003723">
    <property type="term" value="F:RNA binding"/>
    <property type="evidence" value="ECO:0007669"/>
    <property type="project" value="UniProtKB-UniRule"/>
</dbReference>
<dbReference type="FunFam" id="3.30.230.70:FF:000001">
    <property type="entry name" value="Polyribonucleotide nucleotidyltransferase"/>
    <property type="match status" value="1"/>
</dbReference>
<feature type="binding site" evidence="8">
    <location>
        <position position="519"/>
    </location>
    <ligand>
        <name>Mg(2+)</name>
        <dbReference type="ChEBI" id="CHEBI:18420"/>
    </ligand>
</feature>
<dbReference type="Pfam" id="PF00013">
    <property type="entry name" value="KH_1"/>
    <property type="match status" value="1"/>
</dbReference>
<evidence type="ECO:0000256" key="9">
    <source>
        <dbReference type="SAM" id="MobiDB-lite"/>
    </source>
</evidence>
<dbReference type="AlphaFoldDB" id="A0AAI8XQR6"/>
<evidence type="ECO:0000256" key="7">
    <source>
        <dbReference type="ARBA" id="ARBA00022884"/>
    </source>
</evidence>
<keyword evidence="3 8" id="KW-0808">Transferase</keyword>
<dbReference type="Gene3D" id="3.30.1370.10">
    <property type="entry name" value="K Homology domain, type 1"/>
    <property type="match status" value="1"/>
</dbReference>
<dbReference type="InterPro" id="IPR003029">
    <property type="entry name" value="S1_domain"/>
</dbReference>
<dbReference type="InterPro" id="IPR012162">
    <property type="entry name" value="PNPase"/>
</dbReference>
<organism evidence="11 12">
    <name type="scientific">Mycolicibacterium mageritense</name>
    <name type="common">Mycobacterium mageritense</name>
    <dbReference type="NCBI Taxonomy" id="53462"/>
    <lineage>
        <taxon>Bacteria</taxon>
        <taxon>Bacillati</taxon>
        <taxon>Actinomycetota</taxon>
        <taxon>Actinomycetes</taxon>
        <taxon>Mycobacteriales</taxon>
        <taxon>Mycobacteriaceae</taxon>
        <taxon>Mycolicibacterium</taxon>
    </lineage>
</organism>
<dbReference type="PROSITE" id="PS50126">
    <property type="entry name" value="S1"/>
    <property type="match status" value="1"/>
</dbReference>
<dbReference type="SUPFAM" id="SSF46915">
    <property type="entry name" value="Polynucleotide phosphorylase/guanosine pentaphosphate synthase (PNPase/GPSI), domain 3"/>
    <property type="match status" value="1"/>
</dbReference>
<protein>
    <recommendedName>
        <fullName evidence="8">Polyribonucleotide nucleotidyltransferase</fullName>
        <ecNumber evidence="8">2.7.7.8</ecNumber>
    </recommendedName>
    <alternativeName>
        <fullName evidence="8">Polynucleotide phosphorylase</fullName>
        <shortName evidence="8">PNPase</shortName>
    </alternativeName>
</protein>
<name>A0AAI8XQR6_MYCME</name>
<dbReference type="NCBIfam" id="NF008805">
    <property type="entry name" value="PRK11824.1"/>
    <property type="match status" value="1"/>
</dbReference>
<dbReference type="Pfam" id="PF00575">
    <property type="entry name" value="S1"/>
    <property type="match status" value="1"/>
</dbReference>
<dbReference type="InterPro" id="IPR015848">
    <property type="entry name" value="PNPase_PH_RNA-bd_bac/org-type"/>
</dbReference>
<dbReference type="PANTHER" id="PTHR11252">
    <property type="entry name" value="POLYRIBONUCLEOTIDE NUCLEOTIDYLTRANSFERASE"/>
    <property type="match status" value="1"/>
</dbReference>
<evidence type="ECO:0000256" key="1">
    <source>
        <dbReference type="ARBA" id="ARBA00007404"/>
    </source>
</evidence>
<dbReference type="GO" id="GO:0005829">
    <property type="term" value="C:cytosol"/>
    <property type="evidence" value="ECO:0007669"/>
    <property type="project" value="UniProtKB-ARBA"/>
</dbReference>
<proteinExistence type="inferred from homology"/>
<dbReference type="GO" id="GO:0006396">
    <property type="term" value="P:RNA processing"/>
    <property type="evidence" value="ECO:0007669"/>
    <property type="project" value="InterPro"/>
</dbReference>
<dbReference type="SUPFAM" id="SSF54791">
    <property type="entry name" value="Eukaryotic type KH-domain (KH-domain type I)"/>
    <property type="match status" value="1"/>
</dbReference>
<dbReference type="FunFam" id="3.30.1370.10:FF:000001">
    <property type="entry name" value="Polyribonucleotide nucleotidyltransferase"/>
    <property type="match status" value="1"/>
</dbReference>
<dbReference type="PANTHER" id="PTHR11252:SF0">
    <property type="entry name" value="POLYRIBONUCLEOTIDE NUCLEOTIDYLTRANSFERASE 1, MITOCHONDRIAL"/>
    <property type="match status" value="1"/>
</dbReference>
<dbReference type="NCBIfam" id="TIGR02696">
    <property type="entry name" value="pppGpp_PNP"/>
    <property type="match status" value="1"/>
</dbReference>
<dbReference type="PROSITE" id="PS50084">
    <property type="entry name" value="KH_TYPE_1"/>
    <property type="match status" value="1"/>
</dbReference>
<dbReference type="SUPFAM" id="SSF54211">
    <property type="entry name" value="Ribosomal protein S5 domain 2-like"/>
    <property type="match status" value="2"/>
</dbReference>
<evidence type="ECO:0000256" key="2">
    <source>
        <dbReference type="ARBA" id="ARBA00022490"/>
    </source>
</evidence>
<dbReference type="EMBL" id="AP027452">
    <property type="protein sequence ID" value="BDY31183.1"/>
    <property type="molecule type" value="Genomic_DNA"/>
</dbReference>
<dbReference type="NCBIfam" id="TIGR03591">
    <property type="entry name" value="polynuc_phos"/>
    <property type="match status" value="1"/>
</dbReference>
<dbReference type="InterPro" id="IPR014069">
    <property type="entry name" value="GPSI/PNP"/>
</dbReference>
<evidence type="ECO:0000313" key="12">
    <source>
        <dbReference type="Proteomes" id="UP001241092"/>
    </source>
</evidence>
<comment type="subcellular location">
    <subcellularLocation>
        <location evidence="8">Cytoplasm</location>
    </subcellularLocation>
</comment>
<sequence length="753" mass="80144">MSVVELEDGVFESTAVIDNGSFGTRTIRFETGRLAQQAAGSAVAYLDDETMLLSATTASKNPKDHFDFFPLTVDVEERMYAAGRIPGSFFRREGRPSTDAILTCRLIDRPLRPSFVDGLRNEIQVVVTVLSLDPKDLYDVLAINAASASTQLAGLPFSGPVGGTRVALIDGQWVAFPTVEQLERAVFDMVVAGRVLEDGDVAIMMVEAEATENVIELVSGGAQAPTEAVVAEGLEAAKPFIKALCTAQQELAERAAKPTGEYPVFPDYEEDVYSAVAAVATDALSEALTIAGKTERNDRTDEIKVEVLERLAETYAGREKEIGAAFRSLTKKLVRQRILTDHFRIDGRGITDIRALSAEVAVVPRAHGSALFERGETQIMGVTTLDMIKMAQQIDSLGPETTKRYMHHYNFPPYSTGETGRVGSPKRREIGHGALAERALVPVLPSVEEFPYAIRQVSEALGSNGSTSMGSVCASTLALLNAGVPLKAPVAGIAMGLVSDQVEGEARYVALTDILGAEDAFGDMDFKVAGTKDFVTALQLDTKLDGIPSKVLAGALSQAKDARLTILEVMAEAIDTPDEMSPYAPRITTIKVPVDKIGEVIGPKGKMINSITEETGAQISIEDDGTVFVGAADGLSAQSAIDKINAIANPQLPKIGERFLGTVVKTTDFGAFVSLLPGRDGLVHISKLGRGKRIAKVEDVVKVGDKLRVEIADIDNRGKISLVLVDEEQAEQAAAPESGEGAAASADVAPAEA</sequence>
<comment type="similarity">
    <text evidence="1 8">Belongs to the polyribonucleotide nucleotidyltransferase family.</text>
</comment>
<dbReference type="GO" id="GO:0000175">
    <property type="term" value="F:3'-5'-RNA exonuclease activity"/>
    <property type="evidence" value="ECO:0007669"/>
    <property type="project" value="TreeGrafter"/>
</dbReference>
<gene>
    <name evidence="8 11" type="primary">pnp</name>
    <name evidence="11" type="ORF">hbim_05135</name>
</gene>
<feature type="domain" description="S1 motif" evidence="10">
    <location>
        <begin position="656"/>
        <end position="725"/>
    </location>
</feature>
<evidence type="ECO:0000259" key="10">
    <source>
        <dbReference type="PROSITE" id="PS50126"/>
    </source>
</evidence>
<dbReference type="RefSeq" id="WP_229479926.1">
    <property type="nucleotide sequence ID" value="NZ_AP027452.1"/>
</dbReference>
<dbReference type="InterPro" id="IPR004088">
    <property type="entry name" value="KH_dom_type_1"/>
</dbReference>